<dbReference type="InterPro" id="IPR008538">
    <property type="entry name" value="Uma2"/>
</dbReference>
<sequence length="198" mass="22960">MNALPQTAQPWVTEAEYLAYCEAHPEEKFELIDGEIVAMTGASRNHNLIIGNLYIEFSRKLKEVGSQCLPFFESLKVKAGENENFFYPDIVVDCSSENKYMAAKPVIIVEVLSNSTRAVDLTVKLSDYQTILTLKEYVIIEQDFIHVSIYRKRDNWRPVEYISRDDVISFESLDLTLSMMEIYDRVVFKTRNLKIVRK</sequence>
<evidence type="ECO:0000259" key="1">
    <source>
        <dbReference type="Pfam" id="PF05685"/>
    </source>
</evidence>
<dbReference type="OrthoDB" id="9799703at2"/>
<name>A0A3P2A1E6_9NEIS</name>
<dbReference type="AlphaFoldDB" id="A0A3P2A1E6"/>
<dbReference type="SUPFAM" id="SSF52980">
    <property type="entry name" value="Restriction endonuclease-like"/>
    <property type="match status" value="1"/>
</dbReference>
<keyword evidence="2" id="KW-0378">Hydrolase</keyword>
<evidence type="ECO:0000313" key="2">
    <source>
        <dbReference type="EMBL" id="RRD89241.1"/>
    </source>
</evidence>
<proteinExistence type="predicted"/>
<dbReference type="Gene3D" id="3.90.1570.10">
    <property type="entry name" value="tt1808, chain A"/>
    <property type="match status" value="1"/>
</dbReference>
<accession>A0A3P2A1E6</accession>
<evidence type="ECO:0000313" key="3">
    <source>
        <dbReference type="Proteomes" id="UP000269923"/>
    </source>
</evidence>
<dbReference type="GO" id="GO:0004519">
    <property type="term" value="F:endonuclease activity"/>
    <property type="evidence" value="ECO:0007669"/>
    <property type="project" value="UniProtKB-KW"/>
</dbReference>
<dbReference type="RefSeq" id="WP_124795924.1">
    <property type="nucleotide sequence ID" value="NZ_RQYC01000020.1"/>
</dbReference>
<dbReference type="InterPro" id="IPR011335">
    <property type="entry name" value="Restrct_endonuc-II-like"/>
</dbReference>
<dbReference type="Pfam" id="PF05685">
    <property type="entry name" value="Uma2"/>
    <property type="match status" value="1"/>
</dbReference>
<gene>
    <name evidence="2" type="ORF">EII21_09485</name>
</gene>
<keyword evidence="3" id="KW-1185">Reference proteome</keyword>
<dbReference type="PANTHER" id="PTHR36558">
    <property type="entry name" value="GLR1098 PROTEIN"/>
    <property type="match status" value="1"/>
</dbReference>
<dbReference type="CDD" id="cd06260">
    <property type="entry name" value="DUF820-like"/>
    <property type="match status" value="1"/>
</dbReference>
<comment type="caution">
    <text evidence="2">The sequence shown here is derived from an EMBL/GenBank/DDBJ whole genome shotgun (WGS) entry which is preliminary data.</text>
</comment>
<dbReference type="InterPro" id="IPR012296">
    <property type="entry name" value="Nuclease_put_TT1808"/>
</dbReference>
<keyword evidence="2" id="KW-0255">Endonuclease</keyword>
<protein>
    <submittedName>
        <fullName evidence="2">Uma2 family endonuclease</fullName>
    </submittedName>
</protein>
<reference evidence="2 3" key="1">
    <citation type="submission" date="2018-11" db="EMBL/GenBank/DDBJ databases">
        <title>Genomes From Bacteria Associated with the Canine Oral Cavity: a Test Case for Automated Genome-Based Taxonomic Assignment.</title>
        <authorList>
            <person name="Coil D.A."/>
            <person name="Jospin G."/>
            <person name="Darling A.E."/>
            <person name="Wallis C."/>
            <person name="Davis I.J."/>
            <person name="Harris S."/>
            <person name="Eisen J.A."/>
            <person name="Holcombe L.J."/>
            <person name="O'Flynn C."/>
        </authorList>
    </citation>
    <scope>NUCLEOTIDE SEQUENCE [LARGE SCALE GENOMIC DNA]</scope>
    <source>
        <strain evidence="2 3">COT-280</strain>
    </source>
</reference>
<dbReference type="EMBL" id="RQYC01000020">
    <property type="protein sequence ID" value="RRD89241.1"/>
    <property type="molecule type" value="Genomic_DNA"/>
</dbReference>
<dbReference type="PANTHER" id="PTHR36558:SF1">
    <property type="entry name" value="RESTRICTION ENDONUCLEASE DOMAIN-CONTAINING PROTEIN-RELATED"/>
    <property type="match status" value="1"/>
</dbReference>
<dbReference type="Proteomes" id="UP000269923">
    <property type="component" value="Unassembled WGS sequence"/>
</dbReference>
<organism evidence="2 3">
    <name type="scientific">Conchiformibius steedae</name>
    <dbReference type="NCBI Taxonomy" id="153493"/>
    <lineage>
        <taxon>Bacteria</taxon>
        <taxon>Pseudomonadati</taxon>
        <taxon>Pseudomonadota</taxon>
        <taxon>Betaproteobacteria</taxon>
        <taxon>Neisseriales</taxon>
        <taxon>Neisseriaceae</taxon>
        <taxon>Conchiformibius</taxon>
    </lineage>
</organism>
<keyword evidence="2" id="KW-0540">Nuclease</keyword>
<feature type="domain" description="Putative restriction endonuclease" evidence="1">
    <location>
        <begin position="15"/>
        <end position="177"/>
    </location>
</feature>